<name>A0A9N9H4K5_9GLOM</name>
<reference evidence="2" key="1">
    <citation type="submission" date="2021-06" db="EMBL/GenBank/DDBJ databases">
        <authorList>
            <person name="Kallberg Y."/>
            <person name="Tangrot J."/>
            <person name="Rosling A."/>
        </authorList>
    </citation>
    <scope>NUCLEOTIDE SEQUENCE</scope>
    <source>
        <strain evidence="2">FL966</strain>
    </source>
</reference>
<dbReference type="Proteomes" id="UP000789759">
    <property type="component" value="Unassembled WGS sequence"/>
</dbReference>
<keyword evidence="3" id="KW-1185">Reference proteome</keyword>
<proteinExistence type="predicted"/>
<evidence type="ECO:0000256" key="1">
    <source>
        <dbReference type="SAM" id="MobiDB-lite"/>
    </source>
</evidence>
<feature type="non-terminal residue" evidence="2">
    <location>
        <position position="1"/>
    </location>
</feature>
<organism evidence="2 3">
    <name type="scientific">Cetraspora pellucida</name>
    <dbReference type="NCBI Taxonomy" id="1433469"/>
    <lineage>
        <taxon>Eukaryota</taxon>
        <taxon>Fungi</taxon>
        <taxon>Fungi incertae sedis</taxon>
        <taxon>Mucoromycota</taxon>
        <taxon>Glomeromycotina</taxon>
        <taxon>Glomeromycetes</taxon>
        <taxon>Diversisporales</taxon>
        <taxon>Gigasporaceae</taxon>
        <taxon>Cetraspora</taxon>
    </lineage>
</organism>
<evidence type="ECO:0000313" key="3">
    <source>
        <dbReference type="Proteomes" id="UP000789759"/>
    </source>
</evidence>
<evidence type="ECO:0000313" key="2">
    <source>
        <dbReference type="EMBL" id="CAG8652761.1"/>
    </source>
</evidence>
<protein>
    <submittedName>
        <fullName evidence="2">4033_t:CDS:1</fullName>
    </submittedName>
</protein>
<feature type="region of interest" description="Disordered" evidence="1">
    <location>
        <begin position="1"/>
        <end position="22"/>
    </location>
</feature>
<gene>
    <name evidence="2" type="ORF">CPELLU_LOCUS9420</name>
</gene>
<accession>A0A9N9H4K5</accession>
<feature type="non-terminal residue" evidence="2">
    <location>
        <position position="48"/>
    </location>
</feature>
<dbReference type="EMBL" id="CAJVQA010007172">
    <property type="protein sequence ID" value="CAG8652761.1"/>
    <property type="molecule type" value="Genomic_DNA"/>
</dbReference>
<sequence>LLEQNEDIDVDDDEYRDEYSEDNEYRNEWDITNKIHNNNIDKENNNNE</sequence>
<dbReference type="AlphaFoldDB" id="A0A9N9H4K5"/>
<comment type="caution">
    <text evidence="2">The sequence shown here is derived from an EMBL/GenBank/DDBJ whole genome shotgun (WGS) entry which is preliminary data.</text>
</comment>